<evidence type="ECO:0000313" key="1">
    <source>
        <dbReference type="EMBL" id="KIL79157.1"/>
    </source>
</evidence>
<dbReference type="Proteomes" id="UP000031982">
    <property type="component" value="Unassembled WGS sequence"/>
</dbReference>
<organism evidence="1 2">
    <name type="scientific">Bacillus badius</name>
    <dbReference type="NCBI Taxonomy" id="1455"/>
    <lineage>
        <taxon>Bacteria</taxon>
        <taxon>Bacillati</taxon>
        <taxon>Bacillota</taxon>
        <taxon>Bacilli</taxon>
        <taxon>Bacillales</taxon>
        <taxon>Bacillaceae</taxon>
        <taxon>Pseudobacillus</taxon>
    </lineage>
</organism>
<proteinExistence type="predicted"/>
<protein>
    <submittedName>
        <fullName evidence="1">Uncharacterized protein</fullName>
    </submittedName>
</protein>
<comment type="caution">
    <text evidence="1">The sequence shown here is derived from an EMBL/GenBank/DDBJ whole genome shotgun (WGS) entry which is preliminary data.</text>
</comment>
<gene>
    <name evidence="1" type="ORF">SD77_3577</name>
</gene>
<accession>A0ABR5AWM5</accession>
<reference evidence="1 2" key="1">
    <citation type="submission" date="2015-01" db="EMBL/GenBank/DDBJ databases">
        <title>Genome Assembly of Bacillus badius MTCC 1458.</title>
        <authorList>
            <person name="Verma A."/>
            <person name="Khatri I."/>
            <person name="Mual P."/>
            <person name="Subramanian S."/>
            <person name="Krishnamurthi S."/>
        </authorList>
    </citation>
    <scope>NUCLEOTIDE SEQUENCE [LARGE SCALE GENOMIC DNA]</scope>
    <source>
        <strain evidence="1 2">MTCC 1458</strain>
    </source>
</reference>
<evidence type="ECO:0000313" key="2">
    <source>
        <dbReference type="Proteomes" id="UP000031982"/>
    </source>
</evidence>
<dbReference type="EMBL" id="JXLP01000004">
    <property type="protein sequence ID" value="KIL79157.1"/>
    <property type="molecule type" value="Genomic_DNA"/>
</dbReference>
<keyword evidence="2" id="KW-1185">Reference proteome</keyword>
<name>A0ABR5AWM5_BACBA</name>
<sequence>MIKISGEMMMEAAEKACTRGVLTEEYGIIGAGRLDFSRC</sequence>